<feature type="transmembrane region" description="Helical" evidence="1">
    <location>
        <begin position="12"/>
        <end position="31"/>
    </location>
</feature>
<organism evidence="2 3">
    <name type="scientific">Desulfomicrobium apsheronum</name>
    <dbReference type="NCBI Taxonomy" id="52560"/>
    <lineage>
        <taxon>Bacteria</taxon>
        <taxon>Pseudomonadati</taxon>
        <taxon>Thermodesulfobacteriota</taxon>
        <taxon>Desulfovibrionia</taxon>
        <taxon>Desulfovibrionales</taxon>
        <taxon>Desulfomicrobiaceae</taxon>
        <taxon>Desulfomicrobium</taxon>
    </lineage>
</organism>
<keyword evidence="3" id="KW-1185">Reference proteome</keyword>
<keyword evidence="1" id="KW-0812">Transmembrane</keyword>
<name>A0A1I3XJG5_9BACT</name>
<dbReference type="STRING" id="52560.SAMN04488082_116113"/>
<proteinExistence type="predicted"/>
<evidence type="ECO:0000313" key="3">
    <source>
        <dbReference type="Proteomes" id="UP000198635"/>
    </source>
</evidence>
<dbReference type="OrthoDB" id="5432504at2"/>
<gene>
    <name evidence="2" type="ORF">SAMN04488082_116113</name>
</gene>
<dbReference type="Proteomes" id="UP000198635">
    <property type="component" value="Unassembled WGS sequence"/>
</dbReference>
<dbReference type="RefSeq" id="WP_092377193.1">
    <property type="nucleotide sequence ID" value="NZ_FORX01000016.1"/>
</dbReference>
<evidence type="ECO:0000313" key="2">
    <source>
        <dbReference type="EMBL" id="SFK19683.1"/>
    </source>
</evidence>
<keyword evidence="1" id="KW-1133">Transmembrane helix</keyword>
<dbReference type="AlphaFoldDB" id="A0A1I3XJG5"/>
<dbReference type="EMBL" id="FORX01000016">
    <property type="protein sequence ID" value="SFK19683.1"/>
    <property type="molecule type" value="Genomic_DNA"/>
</dbReference>
<evidence type="ECO:0000256" key="1">
    <source>
        <dbReference type="SAM" id="Phobius"/>
    </source>
</evidence>
<keyword evidence="1" id="KW-0472">Membrane</keyword>
<sequence length="77" mass="8892">MTEKSLSVRLKNFVLTMGTALAFVYLFLPFLTDSFGVLSRMSSYLDDNGIDPTRYYYTDVAQVKEGEDYLRFALEEK</sequence>
<reference evidence="3" key="1">
    <citation type="submission" date="2016-10" db="EMBL/GenBank/DDBJ databases">
        <authorList>
            <person name="Varghese N."/>
            <person name="Submissions S."/>
        </authorList>
    </citation>
    <scope>NUCLEOTIDE SEQUENCE [LARGE SCALE GENOMIC DNA]</scope>
    <source>
        <strain evidence="3">DSM 5918</strain>
    </source>
</reference>
<accession>A0A1I3XJG5</accession>
<protein>
    <submittedName>
        <fullName evidence="2">Uncharacterized protein</fullName>
    </submittedName>
</protein>